<dbReference type="InterPro" id="IPR046278">
    <property type="entry name" value="DUF6311"/>
</dbReference>
<proteinExistence type="predicted"/>
<feature type="transmembrane region" description="Helical" evidence="1">
    <location>
        <begin position="225"/>
        <end position="244"/>
    </location>
</feature>
<dbReference type="Proteomes" id="UP000297555">
    <property type="component" value="Unassembled WGS sequence"/>
</dbReference>
<evidence type="ECO:0000256" key="1">
    <source>
        <dbReference type="SAM" id="Phobius"/>
    </source>
</evidence>
<protein>
    <recommendedName>
        <fullName evidence="6">YfhO family protein</fullName>
    </recommendedName>
</protein>
<accession>A0A4Y8VP31</accession>
<dbReference type="Pfam" id="PF25853">
    <property type="entry name" value="DUF6311_C"/>
    <property type="match status" value="1"/>
</dbReference>
<organism evidence="4 5">
    <name type="scientific">Pseudomonas kribbensis</name>
    <dbReference type="NCBI Taxonomy" id="1628086"/>
    <lineage>
        <taxon>Bacteria</taxon>
        <taxon>Pseudomonadati</taxon>
        <taxon>Pseudomonadota</taxon>
        <taxon>Gammaproteobacteria</taxon>
        <taxon>Pseudomonadales</taxon>
        <taxon>Pseudomonadaceae</taxon>
        <taxon>Pseudomonas</taxon>
    </lineage>
</organism>
<name>A0A4Y8VP31_9PSED</name>
<evidence type="ECO:0000259" key="3">
    <source>
        <dbReference type="Pfam" id="PF25853"/>
    </source>
</evidence>
<dbReference type="InterPro" id="IPR058671">
    <property type="entry name" value="DUF6311_C"/>
</dbReference>
<feature type="transmembrane region" description="Helical" evidence="1">
    <location>
        <begin position="319"/>
        <end position="340"/>
    </location>
</feature>
<sequence length="702" mass="76833">MKDSARRLAVTLLPLMIGVLAFFIVVGPRALNPQNIAWLGQGDPATHYLGWVFFRQSPWTFPLGLNPTYGLELGNGLIFSDSNPLLALLFKPFAGLLPETFQYFGLWFLGCFMLQSWFAWKLLGLITPNVTLRALGAALFLFAPPMIMRMPIHLSLAGHFLILAALYLALRPGDERRRLAWGVLLGCTALIHAYLLAMVALIWVADLAARCFKSRMTVRNAAVELVALFALVSVCCWQAGYFSVSGADAASDGFGLYRANILTLFSANAWSYTLKDIPGSVGDLEGFGFLGLGLLLLAICGLVGGLQGQTGVGTRLRRYPFLLLAMVGLTVFAVSNNIALGPLNFSYPLPEKVIAIANIFRASGRMFWPVYYAIILLIIFLVIRANKPRTAICLLALALVVQVADTRSGWSVVRKHLMVEPSAQWASRFVDPFWRSAAAHYPKIRWILPQNYSPQWLDIAAFAASHGLSTDAVYLGRMSTGQRVRADQHTSEILASGHYDADSLYLVSDRALLQAVQTVNTQNDLLTEIDGFTVLAPGWKQCRECLQLPAGKAPQQLITELPAGQKTPFGFGAAGNVFLAQGWSVPEPWGVWSSGQDAELVMRIPESARTLHLETTAFLAPSHVRQGVVVRLNGLEALSTSLDKADGNTLELSLTPAIRQRIKEEGLLRLQLQFADAISPQQLGMGQDPRKLALGLKTLTVN</sequence>
<feature type="domain" description="DUF6311" evidence="2">
    <location>
        <begin position="16"/>
        <end position="407"/>
    </location>
</feature>
<keyword evidence="1" id="KW-1133">Transmembrane helix</keyword>
<evidence type="ECO:0000259" key="2">
    <source>
        <dbReference type="Pfam" id="PF19830"/>
    </source>
</evidence>
<feature type="transmembrane region" description="Helical" evidence="1">
    <location>
        <begin position="101"/>
        <end position="123"/>
    </location>
</feature>
<gene>
    <name evidence="4" type="ORF">E4J90_06440</name>
</gene>
<dbReference type="EMBL" id="SPDQ01000010">
    <property type="protein sequence ID" value="TFH82332.1"/>
    <property type="molecule type" value="Genomic_DNA"/>
</dbReference>
<dbReference type="Pfam" id="PF19830">
    <property type="entry name" value="DUF6311"/>
    <property type="match status" value="1"/>
</dbReference>
<dbReference type="OrthoDB" id="1814621at2"/>
<dbReference type="RefSeq" id="WP_134825794.1">
    <property type="nucleotide sequence ID" value="NZ_SPDQ01000010.1"/>
</dbReference>
<feature type="transmembrane region" description="Helical" evidence="1">
    <location>
        <begin position="153"/>
        <end position="170"/>
    </location>
</feature>
<feature type="transmembrane region" description="Helical" evidence="1">
    <location>
        <begin position="182"/>
        <end position="205"/>
    </location>
</feature>
<evidence type="ECO:0008006" key="6">
    <source>
        <dbReference type="Google" id="ProtNLM"/>
    </source>
</evidence>
<keyword evidence="1" id="KW-0812">Transmembrane</keyword>
<feature type="transmembrane region" description="Helical" evidence="1">
    <location>
        <begin position="130"/>
        <end position="147"/>
    </location>
</feature>
<reference evidence="4 5" key="1">
    <citation type="submission" date="2019-03" db="EMBL/GenBank/DDBJ databases">
        <title>Draft genome sequence of humic substances-degrading Pseudomonas kribbensis CHA-19 from forest soil.</title>
        <authorList>
            <person name="Kim D."/>
        </authorList>
    </citation>
    <scope>NUCLEOTIDE SEQUENCE [LARGE SCALE GENOMIC DNA]</scope>
    <source>
        <strain evidence="4 5">CHA-19</strain>
    </source>
</reference>
<evidence type="ECO:0000313" key="5">
    <source>
        <dbReference type="Proteomes" id="UP000297555"/>
    </source>
</evidence>
<feature type="transmembrane region" description="Helical" evidence="1">
    <location>
        <begin position="256"/>
        <end position="274"/>
    </location>
</feature>
<dbReference type="AlphaFoldDB" id="A0A4Y8VP31"/>
<feature type="transmembrane region" description="Helical" evidence="1">
    <location>
        <begin position="286"/>
        <end position="307"/>
    </location>
</feature>
<keyword evidence="1" id="KW-0472">Membrane</keyword>
<comment type="caution">
    <text evidence="4">The sequence shown here is derived from an EMBL/GenBank/DDBJ whole genome shotgun (WGS) entry which is preliminary data.</text>
</comment>
<evidence type="ECO:0000313" key="4">
    <source>
        <dbReference type="EMBL" id="TFH82332.1"/>
    </source>
</evidence>
<feature type="transmembrane region" description="Helical" evidence="1">
    <location>
        <begin position="12"/>
        <end position="31"/>
    </location>
</feature>
<feature type="domain" description="DUF6311" evidence="3">
    <location>
        <begin position="433"/>
        <end position="537"/>
    </location>
</feature>
<feature type="transmembrane region" description="Helical" evidence="1">
    <location>
        <begin position="366"/>
        <end position="383"/>
    </location>
</feature>